<dbReference type="Pfam" id="PF13040">
    <property type="entry name" value="Fur_reg_FbpB"/>
    <property type="match status" value="1"/>
</dbReference>
<gene>
    <name evidence="1" type="primary">fbpB</name>
    <name evidence="1" type="ORF">MOC45_00455</name>
</gene>
<name>A0A9Q4DMI0_BACSC</name>
<organism evidence="1 2">
    <name type="scientific">Bacillus spizizenii</name>
    <name type="common">Bacillus subtilis subsp. spizizenii</name>
    <dbReference type="NCBI Taxonomy" id="96241"/>
    <lineage>
        <taxon>Bacteria</taxon>
        <taxon>Bacillati</taxon>
        <taxon>Bacillota</taxon>
        <taxon>Bacilli</taxon>
        <taxon>Bacillales</taxon>
        <taxon>Bacillaceae</taxon>
        <taxon>Bacillus</taxon>
    </lineage>
</organism>
<protein>
    <submittedName>
        <fullName evidence="1">Fur-regulated basic protein FbpB</fullName>
    </submittedName>
</protein>
<dbReference type="AlphaFoldDB" id="A0A9Q4DMI0"/>
<dbReference type="RefSeq" id="WP_079996291.1">
    <property type="nucleotide sequence ID" value="NZ_CBCRWV010000006.1"/>
</dbReference>
<evidence type="ECO:0000313" key="1">
    <source>
        <dbReference type="EMBL" id="MCY8119091.1"/>
    </source>
</evidence>
<proteinExistence type="predicted"/>
<reference evidence="1" key="1">
    <citation type="submission" date="2022-02" db="EMBL/GenBank/DDBJ databases">
        <title>Crop Bioprotection Bacillus Genome Sequencing.</title>
        <authorList>
            <person name="Dunlap C."/>
        </authorList>
    </citation>
    <scope>NUCLEOTIDE SEQUENCE</scope>
    <source>
        <strain evidence="1">M18B4</strain>
    </source>
</reference>
<dbReference type="NCBIfam" id="NF033227">
    <property type="entry name" value="Fur_reg_FbpB"/>
    <property type="match status" value="1"/>
</dbReference>
<sequence length="59" mass="6992">MNTNMSGGRRSMPKRKVKTYQQLIQENKEAIMGNPKLMNVIYDRIDRKHQKNLQEQSNT</sequence>
<dbReference type="InterPro" id="IPR025004">
    <property type="entry name" value="SenN/SenS"/>
</dbReference>
<dbReference type="Proteomes" id="UP001070352">
    <property type="component" value="Unassembled WGS sequence"/>
</dbReference>
<evidence type="ECO:0000313" key="2">
    <source>
        <dbReference type="Proteomes" id="UP001070352"/>
    </source>
</evidence>
<comment type="caution">
    <text evidence="1">The sequence shown here is derived from an EMBL/GenBank/DDBJ whole genome shotgun (WGS) entry which is preliminary data.</text>
</comment>
<accession>A0A9Q4DMI0</accession>
<dbReference type="EMBL" id="JALANJ010000001">
    <property type="protein sequence ID" value="MCY8119091.1"/>
    <property type="molecule type" value="Genomic_DNA"/>
</dbReference>